<dbReference type="KEGG" id="bcv:Bcav_0820"/>
<dbReference type="EMBL" id="CP001618">
    <property type="protein sequence ID" value="ACQ79081.1"/>
    <property type="molecule type" value="Genomic_DNA"/>
</dbReference>
<dbReference type="RefSeq" id="WP_012725861.1">
    <property type="nucleotide sequence ID" value="NC_012669.1"/>
</dbReference>
<accession>C5BZA9</accession>
<keyword evidence="1" id="KW-0472">Membrane</keyword>
<proteinExistence type="predicted"/>
<dbReference type="eggNOG" id="ENOG50336JI">
    <property type="taxonomic scope" value="Bacteria"/>
</dbReference>
<keyword evidence="3" id="KW-1185">Reference proteome</keyword>
<keyword evidence="1" id="KW-0812">Transmembrane</keyword>
<evidence type="ECO:0000313" key="3">
    <source>
        <dbReference type="Proteomes" id="UP000007962"/>
    </source>
</evidence>
<dbReference type="HOGENOM" id="CLU_138999_0_0_11"/>
<evidence type="ECO:0000256" key="1">
    <source>
        <dbReference type="SAM" id="Phobius"/>
    </source>
</evidence>
<dbReference type="STRING" id="471853.Bcav_0820"/>
<reference evidence="2 3" key="1">
    <citation type="journal article" date="2009" name="Stand. Genomic Sci.">
        <title>Complete genome sequence of Beutenbergia cavernae type strain (HKI 0122).</title>
        <authorList>
            <person name="Land M."/>
            <person name="Pukall R."/>
            <person name="Abt B."/>
            <person name="Goker M."/>
            <person name="Rohde M."/>
            <person name="Glavina Del Rio T."/>
            <person name="Tice H."/>
            <person name="Copeland A."/>
            <person name="Cheng J.F."/>
            <person name="Lucas S."/>
            <person name="Chen F."/>
            <person name="Nolan M."/>
            <person name="Bruce D."/>
            <person name="Goodwin L."/>
            <person name="Pitluck S."/>
            <person name="Ivanova N."/>
            <person name="Mavromatis K."/>
            <person name="Ovchinnikova G."/>
            <person name="Pati A."/>
            <person name="Chen A."/>
            <person name="Palaniappan K."/>
            <person name="Hauser L."/>
            <person name="Chang Y.J."/>
            <person name="Jefferies C.C."/>
            <person name="Saunders E."/>
            <person name="Brettin T."/>
            <person name="Detter J.C."/>
            <person name="Han C."/>
            <person name="Chain P."/>
            <person name="Bristow J."/>
            <person name="Eisen J.A."/>
            <person name="Markowitz V."/>
            <person name="Hugenholtz P."/>
            <person name="Kyrpides N.C."/>
            <person name="Klenk H.P."/>
            <person name="Lapidus A."/>
        </authorList>
    </citation>
    <scope>NUCLEOTIDE SEQUENCE [LARGE SCALE GENOMIC DNA]</scope>
    <source>
        <strain evidence="3">ATCC BAA-8 / DSM 12333 / NBRC 16432</strain>
    </source>
</reference>
<dbReference type="AlphaFoldDB" id="C5BZA9"/>
<protein>
    <submittedName>
        <fullName evidence="2">Uncharacterized protein</fullName>
    </submittedName>
</protein>
<evidence type="ECO:0000313" key="2">
    <source>
        <dbReference type="EMBL" id="ACQ79081.1"/>
    </source>
</evidence>
<keyword evidence="1" id="KW-1133">Transmembrane helix</keyword>
<organism evidence="2 3">
    <name type="scientific">Beutenbergia cavernae (strain ATCC BAA-8 / DSM 12333 / CCUG 43141 / JCM 11478 / NBRC 16432 / NCIMB 13614 / HKI 0122)</name>
    <dbReference type="NCBI Taxonomy" id="471853"/>
    <lineage>
        <taxon>Bacteria</taxon>
        <taxon>Bacillati</taxon>
        <taxon>Actinomycetota</taxon>
        <taxon>Actinomycetes</taxon>
        <taxon>Micrococcales</taxon>
        <taxon>Beutenbergiaceae</taxon>
        <taxon>Beutenbergia</taxon>
    </lineage>
</organism>
<sequence>MSSGSEATTPRALRPAGIAWRLAVTALVLVVLVVGQVRDTNDLFPFGSLSQYATARDMNGTVRSVYLSAEFADGTTDQIALNQNVVGVGRAEIEGQLDRIISDPSLLQGLADAHAALRPSDPQPTHLYLRRSIRQLEDGLVVGEPEIETLTEWEVER</sequence>
<feature type="transmembrane region" description="Helical" evidence="1">
    <location>
        <begin position="18"/>
        <end position="37"/>
    </location>
</feature>
<dbReference type="Proteomes" id="UP000007962">
    <property type="component" value="Chromosome"/>
</dbReference>
<gene>
    <name evidence="2" type="ordered locus">Bcav_0820</name>
</gene>
<dbReference type="OrthoDB" id="4842880at2"/>
<name>C5BZA9_BEUC1</name>